<gene>
    <name evidence="1" type="ORF">P3T76_003322</name>
</gene>
<evidence type="ECO:0000313" key="2">
    <source>
        <dbReference type="Proteomes" id="UP001259832"/>
    </source>
</evidence>
<name>A0AAD9GTE6_9STRA</name>
<organism evidence="1 2">
    <name type="scientific">Phytophthora citrophthora</name>
    <dbReference type="NCBI Taxonomy" id="4793"/>
    <lineage>
        <taxon>Eukaryota</taxon>
        <taxon>Sar</taxon>
        <taxon>Stramenopiles</taxon>
        <taxon>Oomycota</taxon>
        <taxon>Peronosporomycetes</taxon>
        <taxon>Peronosporales</taxon>
        <taxon>Peronosporaceae</taxon>
        <taxon>Phytophthora</taxon>
    </lineage>
</organism>
<proteinExistence type="predicted"/>
<dbReference type="EMBL" id="JASMQC010000005">
    <property type="protein sequence ID" value="KAK1944789.1"/>
    <property type="molecule type" value="Genomic_DNA"/>
</dbReference>
<protein>
    <submittedName>
        <fullName evidence="1">Uncharacterized protein</fullName>
    </submittedName>
</protein>
<reference evidence="1" key="1">
    <citation type="submission" date="2023-08" db="EMBL/GenBank/DDBJ databases">
        <title>Reference Genome Resource for the Citrus Pathogen Phytophthora citrophthora.</title>
        <authorList>
            <person name="Moller H."/>
            <person name="Coetzee B."/>
            <person name="Rose L.J."/>
            <person name="Van Niekerk J.M."/>
        </authorList>
    </citation>
    <scope>NUCLEOTIDE SEQUENCE</scope>
    <source>
        <strain evidence="1">STE-U-9442</strain>
    </source>
</reference>
<dbReference type="Proteomes" id="UP001259832">
    <property type="component" value="Unassembled WGS sequence"/>
</dbReference>
<accession>A0AAD9GTE6</accession>
<evidence type="ECO:0000313" key="1">
    <source>
        <dbReference type="EMBL" id="KAK1944789.1"/>
    </source>
</evidence>
<dbReference type="AlphaFoldDB" id="A0AAD9GTE6"/>
<sequence length="60" mass="6891">MGVCGRNLEPLVCRSLYSRFTKVYIISVSTLNNGSMNPPKNEESLVRLSPFQLKIAWFRE</sequence>
<comment type="caution">
    <text evidence="1">The sequence shown here is derived from an EMBL/GenBank/DDBJ whole genome shotgun (WGS) entry which is preliminary data.</text>
</comment>
<keyword evidence="2" id="KW-1185">Reference proteome</keyword>